<keyword evidence="3" id="KW-1185">Reference proteome</keyword>
<gene>
    <name evidence="2" type="ORF">ZIOFF_047611</name>
</gene>
<dbReference type="Proteomes" id="UP000734854">
    <property type="component" value="Unassembled WGS sequence"/>
</dbReference>
<evidence type="ECO:0000313" key="2">
    <source>
        <dbReference type="EMBL" id="KAG6492646.1"/>
    </source>
</evidence>
<accession>A0A8J5KL14</accession>
<protein>
    <submittedName>
        <fullName evidence="2">Uncharacterized protein</fullName>
    </submittedName>
</protein>
<feature type="region of interest" description="Disordered" evidence="1">
    <location>
        <begin position="1"/>
        <end position="21"/>
    </location>
</feature>
<dbReference type="InterPro" id="IPR043502">
    <property type="entry name" value="DNA/RNA_pol_sf"/>
</dbReference>
<name>A0A8J5KL14_ZINOF</name>
<dbReference type="SUPFAM" id="SSF56672">
    <property type="entry name" value="DNA/RNA polymerases"/>
    <property type="match status" value="1"/>
</dbReference>
<evidence type="ECO:0000313" key="3">
    <source>
        <dbReference type="Proteomes" id="UP000734854"/>
    </source>
</evidence>
<organism evidence="2 3">
    <name type="scientific">Zingiber officinale</name>
    <name type="common">Ginger</name>
    <name type="synonym">Amomum zingiber</name>
    <dbReference type="NCBI Taxonomy" id="94328"/>
    <lineage>
        <taxon>Eukaryota</taxon>
        <taxon>Viridiplantae</taxon>
        <taxon>Streptophyta</taxon>
        <taxon>Embryophyta</taxon>
        <taxon>Tracheophyta</taxon>
        <taxon>Spermatophyta</taxon>
        <taxon>Magnoliopsida</taxon>
        <taxon>Liliopsida</taxon>
        <taxon>Zingiberales</taxon>
        <taxon>Zingiberaceae</taxon>
        <taxon>Zingiber</taxon>
    </lineage>
</organism>
<proteinExistence type="predicted"/>
<sequence length="120" mass="13509">MSLKASGPLYAKTSPNGEKKLNQQDWDLIHQIKEKVKQLPDLEIPPSECYIILEVDGCMDGWGGICKWKKSKFDSVSSEKICAYASGKFNPPKSTIDAEIHAVQNTMEALKIYFIDKTEK</sequence>
<dbReference type="EMBL" id="JACMSC010000013">
    <property type="protein sequence ID" value="KAG6492646.1"/>
    <property type="molecule type" value="Genomic_DNA"/>
</dbReference>
<reference evidence="2 3" key="1">
    <citation type="submission" date="2020-08" db="EMBL/GenBank/DDBJ databases">
        <title>Plant Genome Project.</title>
        <authorList>
            <person name="Zhang R.-G."/>
        </authorList>
    </citation>
    <scope>NUCLEOTIDE SEQUENCE [LARGE SCALE GENOMIC DNA]</scope>
    <source>
        <tissue evidence="2">Rhizome</tissue>
    </source>
</reference>
<evidence type="ECO:0000256" key="1">
    <source>
        <dbReference type="SAM" id="MobiDB-lite"/>
    </source>
</evidence>
<dbReference type="AlphaFoldDB" id="A0A8J5KL14"/>
<comment type="caution">
    <text evidence="2">The sequence shown here is derived from an EMBL/GenBank/DDBJ whole genome shotgun (WGS) entry which is preliminary data.</text>
</comment>